<dbReference type="Proteomes" id="UP000286045">
    <property type="component" value="Unassembled WGS sequence"/>
</dbReference>
<name>A0A439D481_9PEZI</name>
<gene>
    <name evidence="1" type="ORF">EKO27_g5891</name>
</gene>
<dbReference type="PANTHER" id="PTHR38797">
    <property type="entry name" value="NUCLEAR PORE COMPLEX PROTEIN NUP85-RELATED"/>
    <property type="match status" value="1"/>
</dbReference>
<comment type="caution">
    <text evidence="1">The sequence shown here is derived from an EMBL/GenBank/DDBJ whole genome shotgun (WGS) entry which is preliminary data.</text>
</comment>
<evidence type="ECO:0000313" key="2">
    <source>
        <dbReference type="Proteomes" id="UP000286045"/>
    </source>
</evidence>
<sequence>MASLNLQFDGYREGDGDLATALSSKTFSIQNIFLILQAFLQSEPSVSFHSAASALINMLPEDPSSTETWGVGELFLELAEQIPYNHPSHVKLALLLEYIGPSVKLGQKTHIPGRGRIWHRFQRLGESLLDQMPSVPESGDDMAYVNYHAFAANLHEFRIFPTDPTHSIWAMRDAFEKKLEEESHQMIRVMAAAQWIRWNGQGLFKQVLWHSEPTLDDERDWTRGGLFEGKTLLGLDRWTFWRVGFQEAAGKENYTAEARAVAKGAAELMENIERCMST</sequence>
<dbReference type="InterPro" id="IPR053204">
    <property type="entry name" value="Oxopyrrolidines_Biosynth-assoc"/>
</dbReference>
<protein>
    <submittedName>
        <fullName evidence="1">Uncharacterized protein</fullName>
    </submittedName>
</protein>
<accession>A0A439D481</accession>
<dbReference type="AlphaFoldDB" id="A0A439D481"/>
<organism evidence="1 2">
    <name type="scientific">Xylaria grammica</name>
    <dbReference type="NCBI Taxonomy" id="363999"/>
    <lineage>
        <taxon>Eukaryota</taxon>
        <taxon>Fungi</taxon>
        <taxon>Dikarya</taxon>
        <taxon>Ascomycota</taxon>
        <taxon>Pezizomycotina</taxon>
        <taxon>Sordariomycetes</taxon>
        <taxon>Xylariomycetidae</taxon>
        <taxon>Xylariales</taxon>
        <taxon>Xylariaceae</taxon>
        <taxon>Xylaria</taxon>
    </lineage>
</organism>
<dbReference type="Pfam" id="PF12311">
    <property type="entry name" value="DUF3632"/>
    <property type="match status" value="1"/>
</dbReference>
<dbReference type="STRING" id="363999.A0A439D481"/>
<evidence type="ECO:0000313" key="1">
    <source>
        <dbReference type="EMBL" id="RWA09215.1"/>
    </source>
</evidence>
<dbReference type="InterPro" id="IPR022085">
    <property type="entry name" value="OpdG"/>
</dbReference>
<reference evidence="1 2" key="1">
    <citation type="submission" date="2018-12" db="EMBL/GenBank/DDBJ databases">
        <title>Draft genome sequence of Xylaria grammica IHI A82.</title>
        <authorList>
            <person name="Buettner E."/>
            <person name="Kellner H."/>
        </authorList>
    </citation>
    <scope>NUCLEOTIDE SEQUENCE [LARGE SCALE GENOMIC DNA]</scope>
    <source>
        <strain evidence="1 2">IHI A82</strain>
    </source>
</reference>
<dbReference type="EMBL" id="RYZI01000163">
    <property type="protein sequence ID" value="RWA09215.1"/>
    <property type="molecule type" value="Genomic_DNA"/>
</dbReference>
<dbReference type="PANTHER" id="PTHR38797:SF4">
    <property type="entry name" value="NUCLEAR PORE COMPLEX PROTEIN NUP85"/>
    <property type="match status" value="1"/>
</dbReference>
<proteinExistence type="predicted"/>
<keyword evidence="2" id="KW-1185">Reference proteome</keyword>